<dbReference type="Gene3D" id="3.90.420.10">
    <property type="entry name" value="Oxidoreductase, molybdopterin-binding domain"/>
    <property type="match status" value="1"/>
</dbReference>
<gene>
    <name evidence="3" type="ORF">GZA08_06065</name>
</gene>
<dbReference type="Proteomes" id="UP000474757">
    <property type="component" value="Unassembled WGS sequence"/>
</dbReference>
<dbReference type="SUPFAM" id="SSF56524">
    <property type="entry name" value="Oxidoreductase molybdopterin-binding domain"/>
    <property type="match status" value="1"/>
</dbReference>
<evidence type="ECO:0000313" key="3">
    <source>
        <dbReference type="EMBL" id="NDV00532.1"/>
    </source>
</evidence>
<dbReference type="RefSeq" id="WP_163890941.1">
    <property type="nucleotide sequence ID" value="NZ_JAAFYS010000001.1"/>
</dbReference>
<reference evidence="3 4" key="1">
    <citation type="submission" date="2020-02" db="EMBL/GenBank/DDBJ databases">
        <title>Pseudoroseicyclus tamarix, sp. nov., isolated from offshore sediment of a Tamarix chinensis forest.</title>
        <authorList>
            <person name="Gai Y."/>
        </authorList>
    </citation>
    <scope>NUCLEOTIDE SEQUENCE [LARGE SCALE GENOMIC DNA]</scope>
    <source>
        <strain evidence="3 4">CLL3-39</strain>
    </source>
</reference>
<sequence>MHFHRHLIAAAVYALAALPLAAQELGTPEGDILLTIDGAITETNDDGRAVFDRAMLEALGPVTFETETTWTEGVQTFTGVELATLLEAVGATGDSIAATAINDYAVDIPREDWVEGGPIVAYLRNGEEMPVRDKGPLWVVYPFDASEDYQTEVIYSRSIWQLDRITVAE</sequence>
<evidence type="ECO:0000259" key="2">
    <source>
        <dbReference type="Pfam" id="PF00174"/>
    </source>
</evidence>
<evidence type="ECO:0000313" key="4">
    <source>
        <dbReference type="Proteomes" id="UP000474757"/>
    </source>
</evidence>
<name>A0A6B2JYT8_9RHOB</name>
<keyword evidence="1" id="KW-0732">Signal</keyword>
<feature type="chain" id="PRO_5025668140" evidence="1">
    <location>
        <begin position="23"/>
        <end position="169"/>
    </location>
</feature>
<dbReference type="EMBL" id="JAAGAB010000001">
    <property type="protein sequence ID" value="NDV00532.1"/>
    <property type="molecule type" value="Genomic_DNA"/>
</dbReference>
<feature type="domain" description="Oxidoreductase molybdopterin-binding" evidence="2">
    <location>
        <begin position="69"/>
        <end position="142"/>
    </location>
</feature>
<keyword evidence="4" id="KW-1185">Reference proteome</keyword>
<accession>A0A6B2JYT8</accession>
<dbReference type="InterPro" id="IPR000572">
    <property type="entry name" value="OxRdtase_Mopterin-bd_dom"/>
</dbReference>
<feature type="signal peptide" evidence="1">
    <location>
        <begin position="1"/>
        <end position="22"/>
    </location>
</feature>
<proteinExistence type="predicted"/>
<organism evidence="3 4">
    <name type="scientific">Pseudoroseicyclus tamaricis</name>
    <dbReference type="NCBI Taxonomy" id="2705421"/>
    <lineage>
        <taxon>Bacteria</taxon>
        <taxon>Pseudomonadati</taxon>
        <taxon>Pseudomonadota</taxon>
        <taxon>Alphaproteobacteria</taxon>
        <taxon>Rhodobacterales</taxon>
        <taxon>Paracoccaceae</taxon>
        <taxon>Pseudoroseicyclus</taxon>
    </lineage>
</organism>
<dbReference type="InterPro" id="IPR036374">
    <property type="entry name" value="OxRdtase_Mopterin-bd_sf"/>
</dbReference>
<dbReference type="AlphaFoldDB" id="A0A6B2JYT8"/>
<dbReference type="Pfam" id="PF00174">
    <property type="entry name" value="Oxidored_molyb"/>
    <property type="match status" value="1"/>
</dbReference>
<evidence type="ECO:0000256" key="1">
    <source>
        <dbReference type="SAM" id="SignalP"/>
    </source>
</evidence>
<protein>
    <submittedName>
        <fullName evidence="3">Molybdopterin-dependent oxidoreductase</fullName>
    </submittedName>
</protein>
<comment type="caution">
    <text evidence="3">The sequence shown here is derived from an EMBL/GenBank/DDBJ whole genome shotgun (WGS) entry which is preliminary data.</text>
</comment>